<keyword evidence="5 6" id="KW-0472">Membrane</keyword>
<keyword evidence="8" id="KW-1185">Reference proteome</keyword>
<evidence type="ECO:0000256" key="4">
    <source>
        <dbReference type="ARBA" id="ARBA00022989"/>
    </source>
</evidence>
<dbReference type="Pfam" id="PF01810">
    <property type="entry name" value="LysE"/>
    <property type="match status" value="1"/>
</dbReference>
<evidence type="ECO:0000256" key="5">
    <source>
        <dbReference type="ARBA" id="ARBA00023136"/>
    </source>
</evidence>
<dbReference type="STRING" id="1437824.BN940_08021"/>
<evidence type="ECO:0000313" key="7">
    <source>
        <dbReference type="EMBL" id="CDM24067.1"/>
    </source>
</evidence>
<keyword evidence="3 6" id="KW-0812">Transmembrane</keyword>
<dbReference type="EMBL" id="HG916765">
    <property type="protein sequence ID" value="CDM24067.1"/>
    <property type="molecule type" value="Genomic_DNA"/>
</dbReference>
<comment type="subcellular location">
    <subcellularLocation>
        <location evidence="1">Cell membrane</location>
        <topology evidence="1">Multi-pass membrane protein</topology>
    </subcellularLocation>
</comment>
<evidence type="ECO:0000313" key="8">
    <source>
        <dbReference type="Proteomes" id="UP000019805"/>
    </source>
</evidence>
<keyword evidence="2" id="KW-1003">Cell membrane</keyword>
<reference evidence="7 8" key="1">
    <citation type="journal article" date="2014" name="BMC Microbiol.">
        <title>The oxygen-independent metabolism of cyclic monoterpenes in Castellaniella defragrans 65Phen.</title>
        <authorList>
            <person name="Petasch J."/>
            <person name="Disch E.M."/>
            <person name="Markert S."/>
            <person name="Becher D."/>
            <person name="Schweder T."/>
            <person name="Huttel B."/>
            <person name="Reinhardt R."/>
            <person name="Harder J."/>
        </authorList>
    </citation>
    <scope>NUCLEOTIDE SEQUENCE [LARGE SCALE GENOMIC DNA]</scope>
    <source>
        <strain evidence="7">65Phen</strain>
    </source>
</reference>
<evidence type="ECO:0000256" key="6">
    <source>
        <dbReference type="SAM" id="Phobius"/>
    </source>
</evidence>
<dbReference type="PANTHER" id="PTHR30086:SF17">
    <property type="entry name" value="LYSE FAMILY TRANSLOCATOR"/>
    <property type="match status" value="1"/>
</dbReference>
<organism evidence="7 8">
    <name type="scientific">Castellaniella defragrans (strain DSM 12143 / CCUG 39792 / 65Phen)</name>
    <name type="common">Alcaligenes defragrans</name>
    <dbReference type="NCBI Taxonomy" id="1437824"/>
    <lineage>
        <taxon>Bacteria</taxon>
        <taxon>Pseudomonadati</taxon>
        <taxon>Pseudomonadota</taxon>
        <taxon>Betaproteobacteria</taxon>
        <taxon>Burkholderiales</taxon>
        <taxon>Alcaligenaceae</taxon>
        <taxon>Castellaniella</taxon>
    </lineage>
</organism>
<feature type="transmembrane region" description="Helical" evidence="6">
    <location>
        <begin position="71"/>
        <end position="91"/>
    </location>
</feature>
<evidence type="ECO:0000256" key="1">
    <source>
        <dbReference type="ARBA" id="ARBA00004651"/>
    </source>
</evidence>
<feature type="transmembrane region" description="Helical" evidence="6">
    <location>
        <begin position="194"/>
        <end position="213"/>
    </location>
</feature>
<dbReference type="KEGG" id="cdn:BN940_08021"/>
<dbReference type="AlphaFoldDB" id="W8X397"/>
<evidence type="ECO:0000256" key="3">
    <source>
        <dbReference type="ARBA" id="ARBA00022692"/>
    </source>
</evidence>
<dbReference type="PANTHER" id="PTHR30086">
    <property type="entry name" value="ARGININE EXPORTER PROTEIN ARGO"/>
    <property type="match status" value="1"/>
</dbReference>
<dbReference type="GO" id="GO:0015171">
    <property type="term" value="F:amino acid transmembrane transporter activity"/>
    <property type="evidence" value="ECO:0007669"/>
    <property type="project" value="TreeGrafter"/>
</dbReference>
<name>W8X397_CASD6</name>
<feature type="transmembrane region" description="Helical" evidence="6">
    <location>
        <begin position="39"/>
        <end position="65"/>
    </location>
</feature>
<sequence length="214" mass="22624">MLRMQQFLIIAAAHFLALLSPGPDFFLIARTSLSAGWRVASGACAGIALANGVFIVAAFAGTAALRPNGPLFIGLQAAGCAYLLYLGVLFVRHAGRGRLDLPDGRTARPGCSSAAWRRSAGMGFLSGILNPKNALFYASLAALLTGPHASAGWKAFYGAWMFGAVLVWDVLVAAMIGNRAVLRRFARSLPWLERMSGIVLILLALGVLAVLLLR</sequence>
<dbReference type="GO" id="GO:0005886">
    <property type="term" value="C:plasma membrane"/>
    <property type="evidence" value="ECO:0007669"/>
    <property type="project" value="UniProtKB-SubCell"/>
</dbReference>
<gene>
    <name evidence="7" type="ORF">BN940_08021</name>
</gene>
<accession>W8X397</accession>
<feature type="transmembrane region" description="Helical" evidence="6">
    <location>
        <begin position="159"/>
        <end position="182"/>
    </location>
</feature>
<proteinExistence type="predicted"/>
<dbReference type="InterPro" id="IPR001123">
    <property type="entry name" value="LeuE-type"/>
</dbReference>
<dbReference type="HOGENOM" id="CLU_079569_0_1_4"/>
<dbReference type="Proteomes" id="UP000019805">
    <property type="component" value="Chromosome"/>
</dbReference>
<dbReference type="eggNOG" id="COG1280">
    <property type="taxonomic scope" value="Bacteria"/>
</dbReference>
<protein>
    <submittedName>
        <fullName evidence="7">L-lysine permease</fullName>
    </submittedName>
</protein>
<feature type="transmembrane region" description="Helical" evidence="6">
    <location>
        <begin position="6"/>
        <end position="27"/>
    </location>
</feature>
<keyword evidence="4 6" id="KW-1133">Transmembrane helix</keyword>
<evidence type="ECO:0000256" key="2">
    <source>
        <dbReference type="ARBA" id="ARBA00022475"/>
    </source>
</evidence>
<dbReference type="PATRIC" id="fig|1437824.5.peg.1583"/>